<evidence type="ECO:0000313" key="2">
    <source>
        <dbReference type="EMBL" id="MDQ0363556.1"/>
    </source>
</evidence>
<reference evidence="2 3" key="1">
    <citation type="submission" date="2023-07" db="EMBL/GenBank/DDBJ databases">
        <title>Sequencing the genomes of 1000 actinobacteria strains.</title>
        <authorList>
            <person name="Klenk H.-P."/>
        </authorList>
    </citation>
    <scope>NUCLEOTIDE SEQUENCE [LARGE SCALE GENOMIC DNA]</scope>
    <source>
        <strain evidence="2 3">DSM 44709</strain>
    </source>
</reference>
<dbReference type="EMBL" id="JAUSUZ010000001">
    <property type="protein sequence ID" value="MDQ0363556.1"/>
    <property type="molecule type" value="Genomic_DNA"/>
</dbReference>
<protein>
    <submittedName>
        <fullName evidence="2">Uncharacterized protein</fullName>
    </submittedName>
</protein>
<gene>
    <name evidence="2" type="ORF">J2S42_000225</name>
</gene>
<keyword evidence="3" id="KW-1185">Reference proteome</keyword>
<name>A0AAE4AVB5_9ACTN</name>
<organism evidence="2 3">
    <name type="scientific">Catenuloplanes indicus</name>
    <dbReference type="NCBI Taxonomy" id="137267"/>
    <lineage>
        <taxon>Bacteria</taxon>
        <taxon>Bacillati</taxon>
        <taxon>Actinomycetota</taxon>
        <taxon>Actinomycetes</taxon>
        <taxon>Micromonosporales</taxon>
        <taxon>Micromonosporaceae</taxon>
        <taxon>Catenuloplanes</taxon>
    </lineage>
</organism>
<dbReference type="Proteomes" id="UP001240236">
    <property type="component" value="Unassembled WGS sequence"/>
</dbReference>
<evidence type="ECO:0000313" key="3">
    <source>
        <dbReference type="Proteomes" id="UP001240236"/>
    </source>
</evidence>
<accession>A0AAE4AVB5</accession>
<dbReference type="RefSeq" id="WP_307234273.1">
    <property type="nucleotide sequence ID" value="NZ_JAUSUZ010000001.1"/>
</dbReference>
<feature type="region of interest" description="Disordered" evidence="1">
    <location>
        <begin position="141"/>
        <end position="188"/>
    </location>
</feature>
<proteinExistence type="predicted"/>
<sequence length="188" mass="19530">MSVIHMERLRDLARMHDPGGLLSVYVTADPHAATTVPAPWQVRLPHLLTGLRRQLGSIGTGDQSRLRLDDVAPMLTDLLDGGVPGRGRALFAALSTGTVRVVRVQADLGDTVRIGTTAFLRPLAAVHSAQTPAGIVAVGTDRRRATRSGGPEPARIPAGQRSGLRGGGGAPIGPNGPVPPASTAVCWI</sequence>
<comment type="caution">
    <text evidence="2">The sequence shown here is derived from an EMBL/GenBank/DDBJ whole genome shotgun (WGS) entry which is preliminary data.</text>
</comment>
<dbReference type="AlphaFoldDB" id="A0AAE4AVB5"/>
<evidence type="ECO:0000256" key="1">
    <source>
        <dbReference type="SAM" id="MobiDB-lite"/>
    </source>
</evidence>